<keyword evidence="12 13" id="KW-0407">Ion channel</keyword>
<evidence type="ECO:0000256" key="6">
    <source>
        <dbReference type="ARBA" id="ARBA00022989"/>
    </source>
</evidence>
<evidence type="ECO:0000256" key="1">
    <source>
        <dbReference type="ARBA" id="ARBA00004141"/>
    </source>
</evidence>
<keyword evidence="4 13" id="KW-0894">Sodium channel</keyword>
<feature type="compositionally biased region" description="Basic and acidic residues" evidence="14">
    <location>
        <begin position="546"/>
        <end position="560"/>
    </location>
</feature>
<dbReference type="GO" id="GO:0015280">
    <property type="term" value="F:ligand-gated sodium channel activity"/>
    <property type="evidence" value="ECO:0007669"/>
    <property type="project" value="TreeGrafter"/>
</dbReference>
<sequence>MSTLKVSDASYRGNPADMGRSFDRKSDKPKSCREAMCGKRTQRYMFFFIVVVLAILTIKDVIMLICEYFEYPKTTDMNIRFNETITMPNVTFCMSRTQAWSHFKVNESEASDVWDSIVDESFANMTDHDTALNVPWDPRLLMESYDLIASINLFEHFFQIGKIVFGRKLLKWKDFLESRNITYPELMQKVGHETVRRSIKQFKRTTYNEDLVIKTNIRITWISQMQICFKPEFDEKNFYPIKDPGMFFLMVLQHNSNNLEGQDLECMTADFHGRPSSIARFIEGKGAKDGLAEELCHGTRYEVKGEVRAHYEFLPNDDEGTKCREVENDDDDLIGCKLRCRLAMIQDICKCTPMSLAHMVKDEPKLELCDYTDCPLTQSIAYNNTYDDEPCKKECKRPCEQTHYEIKVQAKGRLTHPNLTWIELHWGSFEYLTLEQGWKWSLTEFISQLGGSIGMWLGLSILSLIQGSTYLYSYLKKNVVQEKILRKQTTVDSNGTRRLSRASSIGSAMNMNMGDFPTKTKYSLSANPLENPWTKKKSSFSGSRQRSFDSQRSSFDHEDGVNSNPNPTSIRVE</sequence>
<keyword evidence="11 13" id="KW-0739">Sodium transport</keyword>
<evidence type="ECO:0000256" key="15">
    <source>
        <dbReference type="SAM" id="Phobius"/>
    </source>
</evidence>
<proteinExistence type="inferred from homology"/>
<dbReference type="OrthoDB" id="6502088at2759"/>
<keyword evidence="10" id="KW-0325">Glycoprotein</keyword>
<evidence type="ECO:0000256" key="8">
    <source>
        <dbReference type="ARBA" id="ARBA00023065"/>
    </source>
</evidence>
<dbReference type="AlphaFoldDB" id="A0A2A2JMJ0"/>
<feature type="region of interest" description="Disordered" evidence="14">
    <location>
        <begin position="530"/>
        <end position="573"/>
    </location>
</feature>
<dbReference type="Proteomes" id="UP000218231">
    <property type="component" value="Unassembled WGS sequence"/>
</dbReference>
<evidence type="ECO:0000256" key="4">
    <source>
        <dbReference type="ARBA" id="ARBA00022461"/>
    </source>
</evidence>
<keyword evidence="6 15" id="KW-1133">Transmembrane helix</keyword>
<evidence type="ECO:0000256" key="9">
    <source>
        <dbReference type="ARBA" id="ARBA00023136"/>
    </source>
</evidence>
<dbReference type="Pfam" id="PF00858">
    <property type="entry name" value="ASC"/>
    <property type="match status" value="1"/>
</dbReference>
<evidence type="ECO:0000256" key="7">
    <source>
        <dbReference type="ARBA" id="ARBA00023053"/>
    </source>
</evidence>
<evidence type="ECO:0000256" key="14">
    <source>
        <dbReference type="SAM" id="MobiDB-lite"/>
    </source>
</evidence>
<evidence type="ECO:0000256" key="10">
    <source>
        <dbReference type="ARBA" id="ARBA00023180"/>
    </source>
</evidence>
<keyword evidence="8 13" id="KW-0406">Ion transport</keyword>
<evidence type="ECO:0000313" key="16">
    <source>
        <dbReference type="EMBL" id="PAV62851.1"/>
    </source>
</evidence>
<keyword evidence="9 15" id="KW-0472">Membrane</keyword>
<evidence type="ECO:0000313" key="17">
    <source>
        <dbReference type="Proteomes" id="UP000218231"/>
    </source>
</evidence>
<dbReference type="InterPro" id="IPR001873">
    <property type="entry name" value="ENaC"/>
</dbReference>
<evidence type="ECO:0000256" key="12">
    <source>
        <dbReference type="ARBA" id="ARBA00023303"/>
    </source>
</evidence>
<dbReference type="STRING" id="2018661.A0A2A2JMJ0"/>
<organism evidence="16 17">
    <name type="scientific">Diploscapter pachys</name>
    <dbReference type="NCBI Taxonomy" id="2018661"/>
    <lineage>
        <taxon>Eukaryota</taxon>
        <taxon>Metazoa</taxon>
        <taxon>Ecdysozoa</taxon>
        <taxon>Nematoda</taxon>
        <taxon>Chromadorea</taxon>
        <taxon>Rhabditida</taxon>
        <taxon>Rhabditina</taxon>
        <taxon>Rhabditomorpha</taxon>
        <taxon>Rhabditoidea</taxon>
        <taxon>Rhabditidae</taxon>
        <taxon>Diploscapter</taxon>
    </lineage>
</organism>
<comment type="subcellular location">
    <subcellularLocation>
        <location evidence="1">Membrane</location>
        <topology evidence="1">Multi-pass membrane protein</topology>
    </subcellularLocation>
</comment>
<keyword evidence="5 13" id="KW-0812">Transmembrane</keyword>
<evidence type="ECO:0000256" key="3">
    <source>
        <dbReference type="ARBA" id="ARBA00022448"/>
    </source>
</evidence>
<gene>
    <name evidence="16" type="ORF">WR25_15920</name>
</gene>
<feature type="compositionally biased region" description="Polar residues" evidence="14">
    <location>
        <begin position="561"/>
        <end position="573"/>
    </location>
</feature>
<accession>A0A2A2JMJ0</accession>
<evidence type="ECO:0000256" key="2">
    <source>
        <dbReference type="ARBA" id="ARBA00007193"/>
    </source>
</evidence>
<dbReference type="EMBL" id="LIAE01010341">
    <property type="protein sequence ID" value="PAV62851.1"/>
    <property type="molecule type" value="Genomic_DNA"/>
</dbReference>
<dbReference type="GO" id="GO:0005886">
    <property type="term" value="C:plasma membrane"/>
    <property type="evidence" value="ECO:0007669"/>
    <property type="project" value="TreeGrafter"/>
</dbReference>
<comment type="caution">
    <text evidence="16">The sequence shown here is derived from an EMBL/GenBank/DDBJ whole genome shotgun (WGS) entry which is preliminary data.</text>
</comment>
<feature type="compositionally biased region" description="Basic and acidic residues" evidence="14">
    <location>
        <begin position="20"/>
        <end position="30"/>
    </location>
</feature>
<keyword evidence="3 13" id="KW-0813">Transport</keyword>
<keyword evidence="7" id="KW-0915">Sodium</keyword>
<evidence type="ECO:0000256" key="11">
    <source>
        <dbReference type="ARBA" id="ARBA00023201"/>
    </source>
</evidence>
<dbReference type="Gene3D" id="1.10.287.770">
    <property type="entry name" value="YojJ-like"/>
    <property type="match status" value="1"/>
</dbReference>
<dbReference type="PANTHER" id="PTHR11690:SF227">
    <property type="entry name" value="AMILORIDE-SENSITIVE SODIUM CHANNEL"/>
    <property type="match status" value="1"/>
</dbReference>
<reference evidence="16 17" key="1">
    <citation type="journal article" date="2017" name="Curr. Biol.">
        <title>Genome architecture and evolution of a unichromosomal asexual nematode.</title>
        <authorList>
            <person name="Fradin H."/>
            <person name="Zegar C."/>
            <person name="Gutwein M."/>
            <person name="Lucas J."/>
            <person name="Kovtun M."/>
            <person name="Corcoran D."/>
            <person name="Baugh L.R."/>
            <person name="Kiontke K."/>
            <person name="Gunsalus K."/>
            <person name="Fitch D.H."/>
            <person name="Piano F."/>
        </authorList>
    </citation>
    <scope>NUCLEOTIDE SEQUENCE [LARGE SCALE GENOMIC DNA]</scope>
    <source>
        <strain evidence="16">PF1309</strain>
    </source>
</reference>
<comment type="similarity">
    <text evidence="2 13">Belongs to the amiloride-sensitive sodium channel (TC 1.A.6) family.</text>
</comment>
<feature type="transmembrane region" description="Helical" evidence="15">
    <location>
        <begin position="44"/>
        <end position="65"/>
    </location>
</feature>
<evidence type="ECO:0000256" key="13">
    <source>
        <dbReference type="RuleBase" id="RU000679"/>
    </source>
</evidence>
<evidence type="ECO:0000256" key="5">
    <source>
        <dbReference type="ARBA" id="ARBA00022692"/>
    </source>
</evidence>
<protein>
    <recommendedName>
        <fullName evidence="18">Amiloride-sensitive sodium channel</fullName>
    </recommendedName>
</protein>
<dbReference type="PANTHER" id="PTHR11690">
    <property type="entry name" value="AMILORIDE-SENSITIVE SODIUM CHANNEL-RELATED"/>
    <property type="match status" value="1"/>
</dbReference>
<evidence type="ECO:0008006" key="18">
    <source>
        <dbReference type="Google" id="ProtNLM"/>
    </source>
</evidence>
<name>A0A2A2JMJ0_9BILA</name>
<keyword evidence="17" id="KW-1185">Reference proteome</keyword>
<feature type="region of interest" description="Disordered" evidence="14">
    <location>
        <begin position="1"/>
        <end position="30"/>
    </location>
</feature>